<sequence>MVRKKRITTKILNKFPFNLFDHSTLRSYELLKFDNKYSIQLIMLGGRKVNFVYSASCTSIRYKGTDNAVRKTTT</sequence>
<name>A0AA35PIQ8_9SAUR</name>
<evidence type="ECO:0000313" key="1">
    <source>
        <dbReference type="EMBL" id="CAI5787435.1"/>
    </source>
</evidence>
<evidence type="ECO:0000313" key="2">
    <source>
        <dbReference type="Proteomes" id="UP001178461"/>
    </source>
</evidence>
<reference evidence="1" key="1">
    <citation type="submission" date="2022-12" db="EMBL/GenBank/DDBJ databases">
        <authorList>
            <person name="Alioto T."/>
            <person name="Alioto T."/>
            <person name="Gomez Garrido J."/>
        </authorList>
    </citation>
    <scope>NUCLEOTIDE SEQUENCE</scope>
</reference>
<dbReference type="AlphaFoldDB" id="A0AA35PIQ8"/>
<dbReference type="EMBL" id="OX395136">
    <property type="protein sequence ID" value="CAI5787435.1"/>
    <property type="molecule type" value="Genomic_DNA"/>
</dbReference>
<proteinExistence type="predicted"/>
<protein>
    <submittedName>
        <fullName evidence="1">Uncharacterized protein</fullName>
    </submittedName>
</protein>
<dbReference type="Proteomes" id="UP001178461">
    <property type="component" value="Chromosome 11"/>
</dbReference>
<gene>
    <name evidence="1" type="ORF">PODLI_1B041900</name>
</gene>
<keyword evidence="2" id="KW-1185">Reference proteome</keyword>
<organism evidence="1 2">
    <name type="scientific">Podarcis lilfordi</name>
    <name type="common">Lilford's wall lizard</name>
    <dbReference type="NCBI Taxonomy" id="74358"/>
    <lineage>
        <taxon>Eukaryota</taxon>
        <taxon>Metazoa</taxon>
        <taxon>Chordata</taxon>
        <taxon>Craniata</taxon>
        <taxon>Vertebrata</taxon>
        <taxon>Euteleostomi</taxon>
        <taxon>Lepidosauria</taxon>
        <taxon>Squamata</taxon>
        <taxon>Bifurcata</taxon>
        <taxon>Unidentata</taxon>
        <taxon>Episquamata</taxon>
        <taxon>Laterata</taxon>
        <taxon>Lacertibaenia</taxon>
        <taxon>Lacertidae</taxon>
        <taxon>Podarcis</taxon>
    </lineage>
</organism>
<accession>A0AA35PIQ8</accession>